<protein>
    <submittedName>
        <fullName evidence="2">GNAT family N-acetyltransferase</fullName>
        <ecNumber evidence="2">2.3.1.-</ecNumber>
    </submittedName>
</protein>
<dbReference type="PROSITE" id="PS51186">
    <property type="entry name" value="GNAT"/>
    <property type="match status" value="1"/>
</dbReference>
<dbReference type="RefSeq" id="WP_263372692.1">
    <property type="nucleotide sequence ID" value="NZ_JAGSYD010000006.1"/>
</dbReference>
<evidence type="ECO:0000259" key="1">
    <source>
        <dbReference type="PROSITE" id="PS51186"/>
    </source>
</evidence>
<dbReference type="EMBL" id="JBHSWI010000001">
    <property type="protein sequence ID" value="MFC6644754.1"/>
    <property type="molecule type" value="Genomic_DNA"/>
</dbReference>
<accession>A0ABW1Z6I5</accession>
<dbReference type="PANTHER" id="PTHR41700:SF1">
    <property type="entry name" value="N-ACETYLTRANSFERASE DOMAIN-CONTAINING PROTEIN"/>
    <property type="match status" value="1"/>
</dbReference>
<gene>
    <name evidence="2" type="ORF">ACFQBQ_03930</name>
</gene>
<sequence>MSEIVVRPLTELAEFDQCVQLQDAVWSYDVASMVTQKVFLLASHIGGQVIGAYAGDVLAGYAMSLPGIRNGKPYLHSHHLAVLPEFRNAGVGRRLKLAQRDDAVARGIELMEWTFDPLEIKNANLNIAKLGAVIRRYKRNFYGDSVSPLHGGLPTDRIIAEWWLTSERVTKALAKEPFAGVVKGSVTVPAQIGSWKSHDAERPKAAAAQQAIANGLEQAFAQGQAVIGFEVDAEGNGKYLLGDWSEGEAR</sequence>
<organism evidence="2 3">
    <name type="scientific">Granulicella cerasi</name>
    <dbReference type="NCBI Taxonomy" id="741063"/>
    <lineage>
        <taxon>Bacteria</taxon>
        <taxon>Pseudomonadati</taxon>
        <taxon>Acidobacteriota</taxon>
        <taxon>Terriglobia</taxon>
        <taxon>Terriglobales</taxon>
        <taxon>Acidobacteriaceae</taxon>
        <taxon>Granulicella</taxon>
    </lineage>
</organism>
<evidence type="ECO:0000313" key="2">
    <source>
        <dbReference type="EMBL" id="MFC6644754.1"/>
    </source>
</evidence>
<evidence type="ECO:0000313" key="3">
    <source>
        <dbReference type="Proteomes" id="UP001596391"/>
    </source>
</evidence>
<feature type="domain" description="N-acetyltransferase" evidence="1">
    <location>
        <begin position="4"/>
        <end position="165"/>
    </location>
</feature>
<dbReference type="SUPFAM" id="SSF55729">
    <property type="entry name" value="Acyl-CoA N-acyltransferases (Nat)"/>
    <property type="match status" value="1"/>
</dbReference>
<dbReference type="Proteomes" id="UP001596391">
    <property type="component" value="Unassembled WGS sequence"/>
</dbReference>
<keyword evidence="2" id="KW-0012">Acyltransferase</keyword>
<dbReference type="Pfam" id="PF00583">
    <property type="entry name" value="Acetyltransf_1"/>
    <property type="match status" value="1"/>
</dbReference>
<reference evidence="3" key="1">
    <citation type="journal article" date="2019" name="Int. J. Syst. Evol. Microbiol.">
        <title>The Global Catalogue of Microorganisms (GCM) 10K type strain sequencing project: providing services to taxonomists for standard genome sequencing and annotation.</title>
        <authorList>
            <consortium name="The Broad Institute Genomics Platform"/>
            <consortium name="The Broad Institute Genome Sequencing Center for Infectious Disease"/>
            <person name="Wu L."/>
            <person name="Ma J."/>
        </authorList>
    </citation>
    <scope>NUCLEOTIDE SEQUENCE [LARGE SCALE GENOMIC DNA]</scope>
    <source>
        <strain evidence="3">CGMCC 1.16026</strain>
    </source>
</reference>
<dbReference type="InterPro" id="IPR038764">
    <property type="entry name" value="GNAT_N_AcTrfase_prd"/>
</dbReference>
<dbReference type="CDD" id="cd04301">
    <property type="entry name" value="NAT_SF"/>
    <property type="match status" value="1"/>
</dbReference>
<dbReference type="InterPro" id="IPR016181">
    <property type="entry name" value="Acyl_CoA_acyltransferase"/>
</dbReference>
<proteinExistence type="predicted"/>
<keyword evidence="2" id="KW-0808">Transferase</keyword>
<dbReference type="EC" id="2.3.1.-" evidence="2"/>
<dbReference type="Gene3D" id="3.40.630.30">
    <property type="match status" value="1"/>
</dbReference>
<dbReference type="PANTHER" id="PTHR41700">
    <property type="entry name" value="GCN5-RELATED N-ACETYLTRANSFERASE"/>
    <property type="match status" value="1"/>
</dbReference>
<name>A0ABW1Z6I5_9BACT</name>
<dbReference type="InterPro" id="IPR000182">
    <property type="entry name" value="GNAT_dom"/>
</dbReference>
<comment type="caution">
    <text evidence="2">The sequence shown here is derived from an EMBL/GenBank/DDBJ whole genome shotgun (WGS) entry which is preliminary data.</text>
</comment>
<dbReference type="GO" id="GO:0016746">
    <property type="term" value="F:acyltransferase activity"/>
    <property type="evidence" value="ECO:0007669"/>
    <property type="project" value="UniProtKB-KW"/>
</dbReference>
<keyword evidence="3" id="KW-1185">Reference proteome</keyword>